<keyword evidence="3" id="KW-1185">Reference proteome</keyword>
<protein>
    <submittedName>
        <fullName evidence="2">RidA family protein</fullName>
    </submittedName>
</protein>
<dbReference type="Gene3D" id="3.30.1330.40">
    <property type="entry name" value="RutC-like"/>
    <property type="match status" value="1"/>
</dbReference>
<evidence type="ECO:0000313" key="3">
    <source>
        <dbReference type="Proteomes" id="UP000641741"/>
    </source>
</evidence>
<dbReference type="InterPro" id="IPR006056">
    <property type="entry name" value="RidA"/>
</dbReference>
<dbReference type="Pfam" id="PF01042">
    <property type="entry name" value="Ribonuc_L-PSP"/>
    <property type="match status" value="1"/>
</dbReference>
<comment type="similarity">
    <text evidence="1">Belongs to the RutC family.</text>
</comment>
<evidence type="ECO:0000313" key="2">
    <source>
        <dbReference type="EMBL" id="MBC5695019.1"/>
    </source>
</evidence>
<dbReference type="EMBL" id="JACOPK010000003">
    <property type="protein sequence ID" value="MBC5695019.1"/>
    <property type="molecule type" value="Genomic_DNA"/>
</dbReference>
<name>A0ABR7GL34_9FIRM</name>
<comment type="caution">
    <text evidence="2">The sequence shown here is derived from an EMBL/GenBank/DDBJ whole genome shotgun (WGS) entry which is preliminary data.</text>
</comment>
<dbReference type="InterPro" id="IPR035959">
    <property type="entry name" value="RutC-like_sf"/>
</dbReference>
<proteinExistence type="inferred from homology"/>
<dbReference type="CDD" id="cd00448">
    <property type="entry name" value="YjgF_YER057c_UK114_family"/>
    <property type="match status" value="1"/>
</dbReference>
<sequence>MKQIISTEKAPAAIGPYAQGVAAGKLIITSGQLPLDPATGAFPEGIKEQTRQSLTNVKAILEEGGADMKDVIKTTVFLSDMNNFGAMNEVYAEFFGEGGYPSRSAVEVARLPKDALVEIEVIAVAP</sequence>
<dbReference type="InterPro" id="IPR006175">
    <property type="entry name" value="YjgF/YER057c/UK114"/>
</dbReference>
<organism evidence="2 3">
    <name type="scientific">Agathobaculum hominis</name>
    <dbReference type="NCBI Taxonomy" id="2763014"/>
    <lineage>
        <taxon>Bacteria</taxon>
        <taxon>Bacillati</taxon>
        <taxon>Bacillota</taxon>
        <taxon>Clostridia</taxon>
        <taxon>Eubacteriales</taxon>
        <taxon>Butyricicoccaceae</taxon>
        <taxon>Agathobaculum</taxon>
    </lineage>
</organism>
<dbReference type="PANTHER" id="PTHR11803">
    <property type="entry name" value="2-IMINOBUTANOATE/2-IMINOPROPANOATE DEAMINASE RIDA"/>
    <property type="match status" value="1"/>
</dbReference>
<dbReference type="Proteomes" id="UP000641741">
    <property type="component" value="Unassembled WGS sequence"/>
</dbReference>
<dbReference type="NCBIfam" id="TIGR00004">
    <property type="entry name" value="Rid family detoxifying hydrolase"/>
    <property type="match status" value="1"/>
</dbReference>
<dbReference type="RefSeq" id="WP_118686640.1">
    <property type="nucleotide sequence ID" value="NZ_JACOPK010000003.1"/>
</dbReference>
<accession>A0ABR7GL34</accession>
<dbReference type="SUPFAM" id="SSF55298">
    <property type="entry name" value="YjgF-like"/>
    <property type="match status" value="1"/>
</dbReference>
<gene>
    <name evidence="2" type="ORF">H8S02_03545</name>
</gene>
<dbReference type="PANTHER" id="PTHR11803:SF39">
    <property type="entry name" value="2-IMINOBUTANOATE_2-IMINOPROPANOATE DEAMINASE"/>
    <property type="match status" value="1"/>
</dbReference>
<evidence type="ECO:0000256" key="1">
    <source>
        <dbReference type="ARBA" id="ARBA00010552"/>
    </source>
</evidence>
<dbReference type="InterPro" id="IPR019897">
    <property type="entry name" value="RidA_CS"/>
</dbReference>
<reference evidence="2 3" key="1">
    <citation type="submission" date="2020-08" db="EMBL/GenBank/DDBJ databases">
        <title>Genome public.</title>
        <authorList>
            <person name="Liu C."/>
            <person name="Sun Q."/>
        </authorList>
    </citation>
    <scope>NUCLEOTIDE SEQUENCE [LARGE SCALE GENOMIC DNA]</scope>
    <source>
        <strain evidence="2 3">M2</strain>
    </source>
</reference>
<dbReference type="PROSITE" id="PS01094">
    <property type="entry name" value="UPF0076"/>
    <property type="match status" value="1"/>
</dbReference>